<name>A0A9N9GKA7_9GLOM</name>
<feature type="non-terminal residue" evidence="1">
    <location>
        <position position="1"/>
    </location>
</feature>
<comment type="caution">
    <text evidence="1">The sequence shown here is derived from an EMBL/GenBank/DDBJ whole genome shotgun (WGS) entry which is preliminary data.</text>
</comment>
<sequence length="525" mass="61803">NTIADEIWNSLRKLANSKGNVISFERLIDGALEKEYENVPDVLSRFRNRDTKNIDAKKSWISKVYFWSNKNHEIEKEITKIEEVLGGLGQVILKEKNMDHFETWMVRELKKKVSDTITDHKSKFNRKDKDLPFTKWDAHLFALGKFYEEMEKVQEEWDKRNKPLLILEQKQHKYKDLINHRLLHGFSFASEGKIIAKCLLQAIKQKAMNAGTYERKQAVLNLSWTTDSKLVRLKYFEKLAKEVQNGEFVNAVEYFMHPKYHIETWFKQIVDENPNKAQSVYEKTLEAESEQVILKVGNCQNIEEIKNFVKHYLAQVEGVEYKMDQNISEMSETSEADFEMLYTSLVKGLKDEDKWNKVKSNSVTFCEPSKDDNVMKRLGCTENCFWCGALCWGGRGHDENECDTKRHHTCHQSRGLIGTHNKKSKHLIARPCHNTLDDTLVTFGNHEDIKWSEAKNKHFNDWLFTRHCDTQFNNLMCWFFEKLHKKLAEKYELKPALEDDLQKNNCVNLDYQRILSKLQLELGKN</sequence>
<evidence type="ECO:0000313" key="2">
    <source>
        <dbReference type="Proteomes" id="UP000789508"/>
    </source>
</evidence>
<reference evidence="1" key="1">
    <citation type="submission" date="2021-06" db="EMBL/GenBank/DDBJ databases">
        <authorList>
            <person name="Kallberg Y."/>
            <person name="Tangrot J."/>
            <person name="Rosling A."/>
        </authorList>
    </citation>
    <scope>NUCLEOTIDE SEQUENCE</scope>
    <source>
        <strain evidence="1">FL130A</strain>
    </source>
</reference>
<dbReference type="OrthoDB" id="2303236at2759"/>
<dbReference type="EMBL" id="CAJVPS010004797">
    <property type="protein sequence ID" value="CAG8608074.1"/>
    <property type="molecule type" value="Genomic_DNA"/>
</dbReference>
<keyword evidence="2" id="KW-1185">Reference proteome</keyword>
<organism evidence="1 2">
    <name type="scientific">Ambispora leptoticha</name>
    <dbReference type="NCBI Taxonomy" id="144679"/>
    <lineage>
        <taxon>Eukaryota</taxon>
        <taxon>Fungi</taxon>
        <taxon>Fungi incertae sedis</taxon>
        <taxon>Mucoromycota</taxon>
        <taxon>Glomeromycotina</taxon>
        <taxon>Glomeromycetes</taxon>
        <taxon>Archaeosporales</taxon>
        <taxon>Ambisporaceae</taxon>
        <taxon>Ambispora</taxon>
    </lineage>
</organism>
<protein>
    <submittedName>
        <fullName evidence="1">8322_t:CDS:1</fullName>
    </submittedName>
</protein>
<evidence type="ECO:0000313" key="1">
    <source>
        <dbReference type="EMBL" id="CAG8608074.1"/>
    </source>
</evidence>
<accession>A0A9N9GKA7</accession>
<dbReference type="Proteomes" id="UP000789508">
    <property type="component" value="Unassembled WGS sequence"/>
</dbReference>
<gene>
    <name evidence="1" type="ORF">ALEPTO_LOCUS8442</name>
</gene>
<dbReference type="AlphaFoldDB" id="A0A9N9GKA7"/>
<proteinExistence type="predicted"/>